<evidence type="ECO:0000256" key="3">
    <source>
        <dbReference type="ARBA" id="ARBA00023036"/>
    </source>
</evidence>
<dbReference type="GO" id="GO:0048870">
    <property type="term" value="P:cell motility"/>
    <property type="evidence" value="ECO:0007669"/>
    <property type="project" value="TreeGrafter"/>
</dbReference>
<dbReference type="GO" id="GO:0005886">
    <property type="term" value="C:plasma membrane"/>
    <property type="evidence" value="ECO:0007669"/>
    <property type="project" value="TreeGrafter"/>
</dbReference>
<dbReference type="SUPFAM" id="SSF50729">
    <property type="entry name" value="PH domain-like"/>
    <property type="match status" value="1"/>
</dbReference>
<accession>A0A6P4YJU2</accession>
<dbReference type="Pfam" id="PF16457">
    <property type="entry name" value="PH_12"/>
    <property type="match status" value="1"/>
</dbReference>
<dbReference type="Pfam" id="PF04727">
    <property type="entry name" value="ELMO_CED12"/>
    <property type="match status" value="1"/>
</dbReference>
<dbReference type="Proteomes" id="UP000515135">
    <property type="component" value="Unplaced"/>
</dbReference>
<dbReference type="PANTHER" id="PTHR12771:SF56">
    <property type="entry name" value="CED-12"/>
    <property type="match status" value="1"/>
</dbReference>
<keyword evidence="2" id="KW-0581">Phagocytosis</keyword>
<comment type="function">
    <text evidence="4">Involved in cytoskeletal rearrangements required for phagocytosis of apoptotic cells and cell motility. Acts in association with DOCK1 and CRK. Was initially proposed to be required in complex with DOCK1 to activate Rac Rho small GTPases. May enhance the guanine nucleotide exchange factor (GEF) activity of DOCK1.</text>
</comment>
<sequence length="722" mass="82124">MPVSKDIVKLAVEMPGRVAQFLDFNQRRPLPDIIAKLCDHWGLESPEEYALQYSDGSQAYITEKNRAEIKNGAILRLTTSPSKTVREILVLPTKDALMKLARGSSDTTFATEFVYRNGVPLLVDMVVEGTATGEALAYILTAFLQFMDHGILPWKQFSDDFIRKIIGYVLRSTPAEAMILQRSLAILECAILSSEDLYKAISAQITVEEITLHFKSPVPEVQLNAVALINALWLRSSKVKAREIGETLQFKYIRAVMLNYIIRGRREVSSEMAHQLHVLQVLMMNLNEDRMYTKINPSDTAHLEKLYELSHIAFGRDSDSEAFGSSSNPGGNARTQARKGRGVSDRAQLEFKKLGFSNLANPLMDFTKRPPGVLALDCIVYFAANYPDSFTRLVLENSCRQDNYVCPFARTSIDMTKLLCKMLKIGELPSETGTEYYPMLFTQESPLEELFCICIQLLNKTWREMRAMDEDYDKVMDVVREQMTLALSEKPDTMDRFRAILQELDYHQIIKILQDRRASMLETNTDLEPFCELREDKRPEVLDLVRKHRLNALVEGTIFNKVTTRRSKDKFWYCRLAPNHKCLHWGDVPDSAKPPLPVEMLPEMLPVSDIKGLAVGKECPHIMKEGKKEKKESLAPLAFSVLYDPDASLNFLAPNDYVYDLWTDGIRALLEQEMTSELAQKDMEILLGMEMKLALLDTEGIPVPNQPPPIPDDPTDYNFCCE</sequence>
<keyword evidence="7" id="KW-1185">Reference proteome</keyword>
<dbReference type="InterPro" id="IPR050868">
    <property type="entry name" value="ELMO_domain-containing"/>
</dbReference>
<feature type="domain" description="ELMO" evidence="6">
    <location>
        <begin position="301"/>
        <end position="487"/>
    </location>
</feature>
<dbReference type="InterPro" id="IPR001849">
    <property type="entry name" value="PH_domain"/>
</dbReference>
<reference evidence="8" key="1">
    <citation type="submission" date="2025-08" db="UniProtKB">
        <authorList>
            <consortium name="RefSeq"/>
        </authorList>
    </citation>
    <scope>IDENTIFICATION</scope>
    <source>
        <tissue evidence="8">Gonad</tissue>
    </source>
</reference>
<dbReference type="OrthoDB" id="28413at2759"/>
<organism evidence="7 8">
    <name type="scientific">Branchiostoma belcheri</name>
    <name type="common">Amphioxus</name>
    <dbReference type="NCBI Taxonomy" id="7741"/>
    <lineage>
        <taxon>Eukaryota</taxon>
        <taxon>Metazoa</taxon>
        <taxon>Chordata</taxon>
        <taxon>Cephalochordata</taxon>
        <taxon>Leptocardii</taxon>
        <taxon>Amphioxiformes</taxon>
        <taxon>Branchiostomatidae</taxon>
        <taxon>Branchiostoma</taxon>
    </lineage>
</organism>
<dbReference type="GeneID" id="109468235"/>
<dbReference type="AlphaFoldDB" id="A0A6P4YJU2"/>
<dbReference type="PANTHER" id="PTHR12771">
    <property type="entry name" value="ENGULFMENT AND CELL MOTILITY"/>
    <property type="match status" value="1"/>
</dbReference>
<evidence type="ECO:0000256" key="5">
    <source>
        <dbReference type="SAM" id="MobiDB-lite"/>
    </source>
</evidence>
<dbReference type="InterPro" id="IPR011993">
    <property type="entry name" value="PH-like_dom_sf"/>
</dbReference>
<evidence type="ECO:0000259" key="6">
    <source>
        <dbReference type="PROSITE" id="PS51335"/>
    </source>
</evidence>
<dbReference type="CDD" id="cd13359">
    <property type="entry name" value="PH_ELMO1_CED-12"/>
    <property type="match status" value="1"/>
</dbReference>
<dbReference type="GO" id="GO:0006915">
    <property type="term" value="P:apoptotic process"/>
    <property type="evidence" value="ECO:0007669"/>
    <property type="project" value="UniProtKB-KW"/>
</dbReference>
<dbReference type="InterPro" id="IPR011989">
    <property type="entry name" value="ARM-like"/>
</dbReference>
<dbReference type="Gene3D" id="2.30.29.30">
    <property type="entry name" value="Pleckstrin-homology domain (PH domain)/Phosphotyrosine-binding domain (PTB)"/>
    <property type="match status" value="1"/>
</dbReference>
<evidence type="ECO:0000313" key="7">
    <source>
        <dbReference type="Proteomes" id="UP000515135"/>
    </source>
</evidence>
<protein>
    <submittedName>
        <fullName evidence="8">Engulfment and cell motility protein 2-like</fullName>
    </submittedName>
</protein>
<dbReference type="GO" id="GO:0006909">
    <property type="term" value="P:phagocytosis"/>
    <property type="evidence" value="ECO:0007669"/>
    <property type="project" value="UniProtKB-KW"/>
</dbReference>
<evidence type="ECO:0000313" key="8">
    <source>
        <dbReference type="RefSeq" id="XP_019622049.1"/>
    </source>
</evidence>
<evidence type="ECO:0000256" key="4">
    <source>
        <dbReference type="ARBA" id="ARBA00024863"/>
    </source>
</evidence>
<dbReference type="RefSeq" id="XP_019622049.1">
    <property type="nucleotide sequence ID" value="XM_019766490.1"/>
</dbReference>
<feature type="region of interest" description="Disordered" evidence="5">
    <location>
        <begin position="320"/>
        <end position="344"/>
    </location>
</feature>
<dbReference type="PROSITE" id="PS51335">
    <property type="entry name" value="ELMO"/>
    <property type="match status" value="1"/>
</dbReference>
<dbReference type="GO" id="GO:0017124">
    <property type="term" value="F:SH3 domain binding"/>
    <property type="evidence" value="ECO:0007669"/>
    <property type="project" value="UniProtKB-KW"/>
</dbReference>
<dbReference type="InterPro" id="IPR024574">
    <property type="entry name" value="ELMO_ARM"/>
</dbReference>
<keyword evidence="3" id="KW-0729">SH3-binding</keyword>
<dbReference type="Pfam" id="PF11841">
    <property type="entry name" value="ELMO_ARM"/>
    <property type="match status" value="1"/>
</dbReference>
<evidence type="ECO:0000256" key="2">
    <source>
        <dbReference type="ARBA" id="ARBA00022907"/>
    </source>
</evidence>
<name>A0A6P4YJU2_BRABE</name>
<dbReference type="GO" id="GO:0007015">
    <property type="term" value="P:actin filament organization"/>
    <property type="evidence" value="ECO:0007669"/>
    <property type="project" value="TreeGrafter"/>
</dbReference>
<dbReference type="Gene3D" id="1.25.10.10">
    <property type="entry name" value="Leucine-rich Repeat Variant"/>
    <property type="match status" value="1"/>
</dbReference>
<dbReference type="InterPro" id="IPR006816">
    <property type="entry name" value="ELMO_dom"/>
</dbReference>
<proteinExistence type="predicted"/>
<keyword evidence="1" id="KW-0053">Apoptosis</keyword>
<dbReference type="KEGG" id="bbel:109468235"/>
<feature type="compositionally biased region" description="Polar residues" evidence="5">
    <location>
        <begin position="323"/>
        <end position="335"/>
    </location>
</feature>
<gene>
    <name evidence="8" type="primary">LOC109468235</name>
</gene>
<evidence type="ECO:0000256" key="1">
    <source>
        <dbReference type="ARBA" id="ARBA00022703"/>
    </source>
</evidence>